<evidence type="ECO:0000256" key="7">
    <source>
        <dbReference type="SAM" id="Phobius"/>
    </source>
</evidence>
<feature type="transmembrane region" description="Helical" evidence="7">
    <location>
        <begin position="294"/>
        <end position="317"/>
    </location>
</feature>
<evidence type="ECO:0000256" key="2">
    <source>
        <dbReference type="ARBA" id="ARBA00022500"/>
    </source>
</evidence>
<evidence type="ECO:0000256" key="5">
    <source>
        <dbReference type="SAM" id="Coils"/>
    </source>
</evidence>
<feature type="compositionally biased region" description="Basic and acidic residues" evidence="6">
    <location>
        <begin position="635"/>
        <end position="646"/>
    </location>
</feature>
<dbReference type="HOGENOM" id="CLU_000445_107_16_0"/>
<feature type="coiled-coil region" evidence="5">
    <location>
        <begin position="109"/>
        <end position="136"/>
    </location>
</feature>
<evidence type="ECO:0000259" key="8">
    <source>
        <dbReference type="PROSITE" id="PS50111"/>
    </source>
</evidence>
<evidence type="ECO:0000313" key="11">
    <source>
        <dbReference type="Proteomes" id="UP000002012"/>
    </source>
</evidence>
<evidence type="ECO:0000256" key="3">
    <source>
        <dbReference type="ARBA" id="ARBA00029447"/>
    </source>
</evidence>
<evidence type="ECO:0000259" key="9">
    <source>
        <dbReference type="PROSITE" id="PS51753"/>
    </source>
</evidence>
<dbReference type="InterPro" id="IPR051310">
    <property type="entry name" value="MCP_chemotaxis"/>
</dbReference>
<dbReference type="EMBL" id="CP001968">
    <property type="protein sequence ID" value="ADD66981.1"/>
    <property type="molecule type" value="Genomic_DNA"/>
</dbReference>
<dbReference type="GO" id="GO:0006935">
    <property type="term" value="P:chemotaxis"/>
    <property type="evidence" value="ECO:0007669"/>
    <property type="project" value="UniProtKB-KW"/>
</dbReference>
<feature type="compositionally biased region" description="Basic and acidic residues" evidence="6">
    <location>
        <begin position="667"/>
        <end position="679"/>
    </location>
</feature>
<dbReference type="InterPro" id="IPR004089">
    <property type="entry name" value="MCPsignal_dom"/>
</dbReference>
<dbReference type="AlphaFoldDB" id="D4H204"/>
<gene>
    <name evidence="10" type="ordered locus">Dacet_0176</name>
</gene>
<keyword evidence="7" id="KW-1133">Transmembrane helix</keyword>
<keyword evidence="2" id="KW-0145">Chemotaxis</keyword>
<dbReference type="PROSITE" id="PS50111">
    <property type="entry name" value="CHEMOTAXIS_TRANSDUC_2"/>
    <property type="match status" value="1"/>
</dbReference>
<sequence precursor="true">MFSNMKLGTQIAVGFIAVLFLLLVVASASFIGVQKASKGFTEYRALARDNNLASDMLSDMLLSRMAAKDFLVSNKDEDQLAFMNRTDAIAKKLTQAKNSIKKPERVQYLTELEKKLKQYTDNFNQVDKAIKNKNAQLGNLVKLGIDMRKALTDIMHSAHADGNMEAAYYAGRMQEHLMLGRYYSFTFSTTGAKDAEDRTNIELNEEIGKLIPLMANNLNNPNSKEMFDNFKRWLNEYKEGFKVMALNINQYHKIADSALGVLGPELQQLALNVSHSVTADQDQLGPRVQESNELTMQIVSIISVIGFLIGIFFAWFITKVVKAPLGGEPKDMAEITKRISDGDLDVEFATNKGKAPTGLYGDLKAMVDNLRSIVADVKSAADNVAAGSNELSSAAQDMSQGATEQAASAEEASSSMEEMASNISQNADNALQTEKIALKASSDAKEGGQAVGQTVKAMKDIADKISIIEEIARQTNLLALNAAIEAARAGEHGKGFAVVASEVRKLAERSQEAAGEISELSSSSVEIAVKAGGLLDQILPDIQKTAELVQEITAASNEMRTGSDQINTSIQQLDTVIQRNAGVSEEMAATSEELSSQAAALQHSVAFFKMAEGNKGYQQSKKNSSGNNPGKKTGKVKDIKSDKEASPKNNGHNKQEGLMLDMSTEGSGKDKLDAEFESF</sequence>
<dbReference type="STRING" id="522772.Dacet_0176"/>
<dbReference type="PaxDb" id="522772-Dacet_0176"/>
<dbReference type="eggNOG" id="COG5278">
    <property type="taxonomic scope" value="Bacteria"/>
</dbReference>
<dbReference type="InParanoid" id="D4H204"/>
<protein>
    <submittedName>
        <fullName evidence="10">Methyl-accepting chemotaxis sensory transducer</fullName>
    </submittedName>
</protein>
<dbReference type="InterPro" id="IPR032255">
    <property type="entry name" value="HBM"/>
</dbReference>
<dbReference type="CDD" id="cd11386">
    <property type="entry name" value="MCP_signal"/>
    <property type="match status" value="1"/>
</dbReference>
<evidence type="ECO:0000313" key="10">
    <source>
        <dbReference type="EMBL" id="ADD66981.1"/>
    </source>
</evidence>
<keyword evidence="4" id="KW-0807">Transducer</keyword>
<dbReference type="PANTHER" id="PTHR43531">
    <property type="entry name" value="PROTEIN ICFG"/>
    <property type="match status" value="1"/>
</dbReference>
<dbReference type="GO" id="GO:0005886">
    <property type="term" value="C:plasma membrane"/>
    <property type="evidence" value="ECO:0007669"/>
    <property type="project" value="TreeGrafter"/>
</dbReference>
<dbReference type="Gene3D" id="1.20.1440.210">
    <property type="match status" value="1"/>
</dbReference>
<feature type="compositionally biased region" description="Polar residues" evidence="6">
    <location>
        <begin position="391"/>
        <end position="403"/>
    </location>
</feature>
<reference evidence="10 11" key="1">
    <citation type="journal article" date="2010" name="Stand. Genomic Sci.">
        <title>Complete genome sequence of Denitrovibrio acetiphilus type strain (N2460).</title>
        <authorList>
            <person name="Kiss H."/>
            <person name="Lang E."/>
            <person name="Lapidus A."/>
            <person name="Copeland A."/>
            <person name="Nolan M."/>
            <person name="Glavina Del Rio T."/>
            <person name="Chen F."/>
            <person name="Lucas S."/>
            <person name="Tice H."/>
            <person name="Cheng J.F."/>
            <person name="Han C."/>
            <person name="Goodwin L."/>
            <person name="Pitluck S."/>
            <person name="Liolios K."/>
            <person name="Pati A."/>
            <person name="Ivanova N."/>
            <person name="Mavromatis K."/>
            <person name="Chen A."/>
            <person name="Palaniappan K."/>
            <person name="Land M."/>
            <person name="Hauser L."/>
            <person name="Chang Y.J."/>
            <person name="Jeffries C.D."/>
            <person name="Detter J.C."/>
            <person name="Brettin T."/>
            <person name="Spring S."/>
            <person name="Rohde M."/>
            <person name="Goker M."/>
            <person name="Woyke T."/>
            <person name="Bristow J."/>
            <person name="Eisen J.A."/>
            <person name="Markowitz V."/>
            <person name="Hugenholtz P."/>
            <person name="Kyrpides N.C."/>
            <person name="Klenk H.P."/>
        </authorList>
    </citation>
    <scope>NUCLEOTIDE SEQUENCE [LARGE SCALE GENOMIC DNA]</scope>
    <source>
        <strain evidence="11">DSM 12809 / NBRC 114555 / N2460</strain>
    </source>
</reference>
<dbReference type="SUPFAM" id="SSF58104">
    <property type="entry name" value="Methyl-accepting chemotaxis protein (MCP) signaling domain"/>
    <property type="match status" value="1"/>
</dbReference>
<dbReference type="eggNOG" id="COG0840">
    <property type="taxonomic scope" value="Bacteria"/>
</dbReference>
<evidence type="ECO:0000256" key="4">
    <source>
        <dbReference type="PROSITE-ProRule" id="PRU00284"/>
    </source>
</evidence>
<dbReference type="SMART" id="SM01358">
    <property type="entry name" value="HBM"/>
    <property type="match status" value="1"/>
</dbReference>
<comment type="subcellular location">
    <subcellularLocation>
        <location evidence="1">Membrane</location>
    </subcellularLocation>
</comment>
<name>D4H204_DENA2</name>
<feature type="domain" description="HBM" evidence="9">
    <location>
        <begin position="45"/>
        <end position="285"/>
    </location>
</feature>
<keyword evidence="7" id="KW-0812">Transmembrane</keyword>
<accession>D4H204</accession>
<dbReference type="KEGG" id="dap:Dacet_0176"/>
<evidence type="ECO:0000256" key="6">
    <source>
        <dbReference type="SAM" id="MobiDB-lite"/>
    </source>
</evidence>
<dbReference type="GO" id="GO:0007165">
    <property type="term" value="P:signal transduction"/>
    <property type="evidence" value="ECO:0007669"/>
    <property type="project" value="UniProtKB-KW"/>
</dbReference>
<feature type="domain" description="Methyl-accepting transducer" evidence="8">
    <location>
        <begin position="380"/>
        <end position="595"/>
    </location>
</feature>
<dbReference type="PANTHER" id="PTHR43531:SF11">
    <property type="entry name" value="METHYL-ACCEPTING CHEMOTAXIS PROTEIN 3"/>
    <property type="match status" value="1"/>
</dbReference>
<keyword evidence="7" id="KW-0472">Membrane</keyword>
<keyword evidence="5" id="KW-0175">Coiled coil</keyword>
<organism evidence="10 11">
    <name type="scientific">Denitrovibrio acetiphilus (strain DSM 12809 / NBRC 114555 / N2460)</name>
    <dbReference type="NCBI Taxonomy" id="522772"/>
    <lineage>
        <taxon>Bacteria</taxon>
        <taxon>Pseudomonadati</taxon>
        <taxon>Deferribacterota</taxon>
        <taxon>Deferribacteres</taxon>
        <taxon>Deferribacterales</taxon>
        <taxon>Geovibrionaceae</taxon>
        <taxon>Denitrovibrio</taxon>
    </lineage>
</organism>
<evidence type="ECO:0000256" key="1">
    <source>
        <dbReference type="ARBA" id="ARBA00004370"/>
    </source>
</evidence>
<feature type="region of interest" description="Disordered" evidence="6">
    <location>
        <begin position="391"/>
        <end position="422"/>
    </location>
</feature>
<feature type="compositionally biased region" description="Low complexity" evidence="6">
    <location>
        <begin position="620"/>
        <end position="631"/>
    </location>
</feature>
<dbReference type="Proteomes" id="UP000002012">
    <property type="component" value="Chromosome"/>
</dbReference>
<dbReference type="RefSeq" id="WP_013009529.1">
    <property type="nucleotide sequence ID" value="NC_013943.1"/>
</dbReference>
<feature type="region of interest" description="Disordered" evidence="6">
    <location>
        <begin position="616"/>
        <end position="679"/>
    </location>
</feature>
<dbReference type="Pfam" id="PF00015">
    <property type="entry name" value="MCPsignal"/>
    <property type="match status" value="1"/>
</dbReference>
<proteinExistence type="inferred from homology"/>
<dbReference type="PROSITE" id="PS51753">
    <property type="entry name" value="HBM"/>
    <property type="match status" value="1"/>
</dbReference>
<feature type="compositionally biased region" description="Low complexity" evidence="6">
    <location>
        <begin position="404"/>
        <end position="421"/>
    </location>
</feature>
<dbReference type="GO" id="GO:0004888">
    <property type="term" value="F:transmembrane signaling receptor activity"/>
    <property type="evidence" value="ECO:0007669"/>
    <property type="project" value="TreeGrafter"/>
</dbReference>
<dbReference type="SMART" id="SM00283">
    <property type="entry name" value="MA"/>
    <property type="match status" value="1"/>
</dbReference>
<comment type="similarity">
    <text evidence="3">Belongs to the methyl-accepting chemotaxis (MCP) protein family.</text>
</comment>
<dbReference type="FunFam" id="1.10.287.950:FF:000001">
    <property type="entry name" value="Methyl-accepting chemotaxis sensory transducer"/>
    <property type="match status" value="1"/>
</dbReference>
<keyword evidence="11" id="KW-1185">Reference proteome</keyword>
<dbReference type="Gene3D" id="1.10.287.950">
    <property type="entry name" value="Methyl-accepting chemotaxis protein"/>
    <property type="match status" value="1"/>
</dbReference>